<sequence>MPKIIFPLLLTFFVLYIIWKVYSVYNENKKLNISFQALKEKNKSRATIFSPTKEIGDLKVDSINQLFKFQGQIQLFEFSELLSFQLILNNKKIELPLEDIKNDFNFNHLLIDINEINSLDLLFYTSGLNEGRYSYQFIYEPLNSESYDYNQLLQKVNKTILELSNIIKNQ</sequence>
<name>A0A369AV79_9ENTE</name>
<protein>
    <submittedName>
        <fullName evidence="1">Uncharacterized protein</fullName>
    </submittedName>
</protein>
<comment type="caution">
    <text evidence="1">The sequence shown here is derived from an EMBL/GenBank/DDBJ whole genome shotgun (WGS) entry which is preliminary data.</text>
</comment>
<dbReference type="EMBL" id="NGJX01000007">
    <property type="protein sequence ID" value="RSU01517.1"/>
    <property type="molecule type" value="Genomic_DNA"/>
</dbReference>
<dbReference type="AlphaFoldDB" id="A0A369AV79"/>
<dbReference type="Proteomes" id="UP000288197">
    <property type="component" value="Unassembled WGS sequence"/>
</dbReference>
<dbReference type="OrthoDB" id="2200494at2"/>
<accession>A0A369AV79</accession>
<keyword evidence="2" id="KW-1185">Reference proteome</keyword>
<evidence type="ECO:0000313" key="1">
    <source>
        <dbReference type="EMBL" id="RSU01517.1"/>
    </source>
</evidence>
<evidence type="ECO:0000313" key="2">
    <source>
        <dbReference type="Proteomes" id="UP000288197"/>
    </source>
</evidence>
<gene>
    <name evidence="1" type="ORF">CBF32_08290</name>
</gene>
<proteinExistence type="predicted"/>
<organism evidence="1 2">
    <name type="scientific">Vagococcus fluvialis</name>
    <dbReference type="NCBI Taxonomy" id="2738"/>
    <lineage>
        <taxon>Bacteria</taxon>
        <taxon>Bacillati</taxon>
        <taxon>Bacillota</taxon>
        <taxon>Bacilli</taxon>
        <taxon>Lactobacillales</taxon>
        <taxon>Enterococcaceae</taxon>
        <taxon>Vagococcus</taxon>
    </lineage>
</organism>
<dbReference type="RefSeq" id="WP_114289813.1">
    <property type="nucleotide sequence ID" value="NZ_NGJX01000007.1"/>
</dbReference>
<dbReference type="GeneID" id="63146641"/>
<reference evidence="1 2" key="1">
    <citation type="submission" date="2017-05" db="EMBL/GenBank/DDBJ databases">
        <title>Vagococcus spp. assemblies.</title>
        <authorList>
            <person name="Gulvik C.A."/>
        </authorList>
    </citation>
    <scope>NUCLEOTIDE SEQUENCE [LARGE SCALE GENOMIC DNA]</scope>
    <source>
        <strain evidence="1 2">NCFB 2497</strain>
    </source>
</reference>